<dbReference type="Pfam" id="PF02826">
    <property type="entry name" value="2-Hacid_dh_C"/>
    <property type="match status" value="1"/>
</dbReference>
<evidence type="ECO:0000259" key="6">
    <source>
        <dbReference type="Pfam" id="PF02826"/>
    </source>
</evidence>
<evidence type="ECO:0000313" key="8">
    <source>
        <dbReference type="Proteomes" id="UP000198820"/>
    </source>
</evidence>
<dbReference type="Pfam" id="PF00389">
    <property type="entry name" value="2-Hacid_dh"/>
    <property type="match status" value="1"/>
</dbReference>
<dbReference type="AlphaFoldDB" id="A0A1H3ZI13"/>
<evidence type="ECO:0000259" key="5">
    <source>
        <dbReference type="Pfam" id="PF00389"/>
    </source>
</evidence>
<dbReference type="PANTHER" id="PTHR43761">
    <property type="entry name" value="D-ISOMER SPECIFIC 2-HYDROXYACID DEHYDROGENASE FAMILY PROTEIN (AFU_ORTHOLOGUE AFUA_1G13630)"/>
    <property type="match status" value="1"/>
</dbReference>
<comment type="similarity">
    <text evidence="1 4">Belongs to the D-isomer specific 2-hydroxyacid dehydrogenase family.</text>
</comment>
<name>A0A1H3ZI13_9FLAO</name>
<proteinExistence type="inferred from homology"/>
<dbReference type="PANTHER" id="PTHR43761:SF1">
    <property type="entry name" value="D-ISOMER SPECIFIC 2-HYDROXYACID DEHYDROGENASE CATALYTIC DOMAIN-CONTAINING PROTEIN-RELATED"/>
    <property type="match status" value="1"/>
</dbReference>
<evidence type="ECO:0000313" key="7">
    <source>
        <dbReference type="EMBL" id="SEA23061.1"/>
    </source>
</evidence>
<dbReference type="EMBL" id="FNQF01000004">
    <property type="protein sequence ID" value="SEA23061.1"/>
    <property type="molecule type" value="Genomic_DNA"/>
</dbReference>
<dbReference type="Proteomes" id="UP000198820">
    <property type="component" value="Unassembled WGS sequence"/>
</dbReference>
<keyword evidence="2 4" id="KW-0560">Oxidoreductase</keyword>
<dbReference type="GO" id="GO:0051287">
    <property type="term" value="F:NAD binding"/>
    <property type="evidence" value="ECO:0007669"/>
    <property type="project" value="InterPro"/>
</dbReference>
<reference evidence="7 8" key="1">
    <citation type="submission" date="2016-10" db="EMBL/GenBank/DDBJ databases">
        <authorList>
            <person name="de Groot N.N."/>
        </authorList>
    </citation>
    <scope>NUCLEOTIDE SEQUENCE [LARGE SCALE GENOMIC DNA]</scope>
    <source>
        <strain evidence="7 8">DSM 23581</strain>
    </source>
</reference>
<keyword evidence="8" id="KW-1185">Reference proteome</keyword>
<organism evidence="7 8">
    <name type="scientific">Psychroflexus halocasei</name>
    <dbReference type="NCBI Taxonomy" id="908615"/>
    <lineage>
        <taxon>Bacteria</taxon>
        <taxon>Pseudomonadati</taxon>
        <taxon>Bacteroidota</taxon>
        <taxon>Flavobacteriia</taxon>
        <taxon>Flavobacteriales</taxon>
        <taxon>Flavobacteriaceae</taxon>
        <taxon>Psychroflexus</taxon>
    </lineage>
</organism>
<accession>A0A1H3ZI13</accession>
<dbReference type="SUPFAM" id="SSF51735">
    <property type="entry name" value="NAD(P)-binding Rossmann-fold domains"/>
    <property type="match status" value="1"/>
</dbReference>
<evidence type="ECO:0000256" key="3">
    <source>
        <dbReference type="ARBA" id="ARBA00023027"/>
    </source>
</evidence>
<dbReference type="InterPro" id="IPR006139">
    <property type="entry name" value="D-isomer_2_OHA_DH_cat_dom"/>
</dbReference>
<sequence>MNILINDGLSASAVKLLEDQDHKLYPIKVAQSQLVNYINKHHIEAIIIGNDTKINSQIIDACTDLKIIAKTGSELNNIDFVYAKTRGLKVFNSPDQSSESVAELVIAHALSCMRHLKNTNRDMPLEGDQRFTEIQKAAAKGQELKGKTIGIIGFEKLGQTLAQKAIALGMKILAYDPKVNEAQVNLEFFDQQKLSFKIETTDLETLLTESDIISLHTPRLKKPILSAKEFQKMKPTAGVINTSFGGVLDEVELVNALHNNTIAFAALDVFENEPHPEIQILMQDKISLSPHISGSTLESQERIGLHIAQQIINFDKN</sequence>
<evidence type="ECO:0000256" key="2">
    <source>
        <dbReference type="ARBA" id="ARBA00023002"/>
    </source>
</evidence>
<dbReference type="RefSeq" id="WP_093241432.1">
    <property type="nucleotide sequence ID" value="NZ_FNQF01000004.1"/>
</dbReference>
<dbReference type="Gene3D" id="3.40.50.720">
    <property type="entry name" value="NAD(P)-binding Rossmann-like Domain"/>
    <property type="match status" value="2"/>
</dbReference>
<dbReference type="SUPFAM" id="SSF52283">
    <property type="entry name" value="Formate/glycerate dehydrogenase catalytic domain-like"/>
    <property type="match status" value="1"/>
</dbReference>
<evidence type="ECO:0000256" key="1">
    <source>
        <dbReference type="ARBA" id="ARBA00005854"/>
    </source>
</evidence>
<dbReference type="GO" id="GO:0016616">
    <property type="term" value="F:oxidoreductase activity, acting on the CH-OH group of donors, NAD or NADP as acceptor"/>
    <property type="evidence" value="ECO:0007669"/>
    <property type="project" value="InterPro"/>
</dbReference>
<dbReference type="InterPro" id="IPR006140">
    <property type="entry name" value="D-isomer_DH_NAD-bd"/>
</dbReference>
<protein>
    <submittedName>
        <fullName evidence="7">D-3-phosphoglycerate dehydrogenase</fullName>
    </submittedName>
</protein>
<keyword evidence="3" id="KW-0520">NAD</keyword>
<gene>
    <name evidence="7" type="ORF">SAMN05421540_10478</name>
</gene>
<feature type="domain" description="D-isomer specific 2-hydroxyacid dehydrogenase NAD-binding" evidence="6">
    <location>
        <begin position="106"/>
        <end position="293"/>
    </location>
</feature>
<dbReference type="STRING" id="908615.SAMN05421540_10478"/>
<feature type="domain" description="D-isomer specific 2-hydroxyacid dehydrogenase catalytic" evidence="5">
    <location>
        <begin position="3"/>
        <end position="314"/>
    </location>
</feature>
<evidence type="ECO:0000256" key="4">
    <source>
        <dbReference type="RuleBase" id="RU003719"/>
    </source>
</evidence>
<dbReference type="InterPro" id="IPR036291">
    <property type="entry name" value="NAD(P)-bd_dom_sf"/>
</dbReference>
<dbReference type="InterPro" id="IPR050418">
    <property type="entry name" value="D-iso_2-hydroxyacid_DH_PdxB"/>
</dbReference>